<proteinExistence type="predicted"/>
<reference evidence="2" key="1">
    <citation type="submission" date="2021-03" db="EMBL/GenBank/DDBJ databases">
        <title>Draft genome sequence of rust myrtle Austropuccinia psidii MF-1, a brazilian biotype.</title>
        <authorList>
            <person name="Quecine M.C."/>
            <person name="Pachon D.M.R."/>
            <person name="Bonatelli M.L."/>
            <person name="Correr F.H."/>
            <person name="Franceschini L.M."/>
            <person name="Leite T.F."/>
            <person name="Margarido G.R.A."/>
            <person name="Almeida C.A."/>
            <person name="Ferrarezi J.A."/>
            <person name="Labate C.A."/>
        </authorList>
    </citation>
    <scope>NUCLEOTIDE SEQUENCE</scope>
    <source>
        <strain evidence="2">MF-1</strain>
    </source>
</reference>
<dbReference type="EMBL" id="AVOT02001775">
    <property type="protein sequence ID" value="MBW0468120.1"/>
    <property type="molecule type" value="Genomic_DNA"/>
</dbReference>
<feature type="region of interest" description="Disordered" evidence="1">
    <location>
        <begin position="14"/>
        <end position="35"/>
    </location>
</feature>
<accession>A0A9Q3BNT0</accession>
<evidence type="ECO:0000313" key="2">
    <source>
        <dbReference type="EMBL" id="MBW0468120.1"/>
    </source>
</evidence>
<evidence type="ECO:0000313" key="3">
    <source>
        <dbReference type="Proteomes" id="UP000765509"/>
    </source>
</evidence>
<organism evidence="2 3">
    <name type="scientific">Austropuccinia psidii MF-1</name>
    <dbReference type="NCBI Taxonomy" id="1389203"/>
    <lineage>
        <taxon>Eukaryota</taxon>
        <taxon>Fungi</taxon>
        <taxon>Dikarya</taxon>
        <taxon>Basidiomycota</taxon>
        <taxon>Pucciniomycotina</taxon>
        <taxon>Pucciniomycetes</taxon>
        <taxon>Pucciniales</taxon>
        <taxon>Sphaerophragmiaceae</taxon>
        <taxon>Austropuccinia</taxon>
    </lineage>
</organism>
<protein>
    <submittedName>
        <fullName evidence="2">Uncharacterized protein</fullName>
    </submittedName>
</protein>
<name>A0A9Q3BNT0_9BASI</name>
<feature type="compositionally biased region" description="Polar residues" evidence="1">
    <location>
        <begin position="23"/>
        <end position="32"/>
    </location>
</feature>
<dbReference type="AlphaFoldDB" id="A0A9Q3BNT0"/>
<sequence>MEMARGHSSLALFLPMGFKHQKQNPPNAQKQDSPVACMPRKKTLRHPTPCLNGTQWSEDSFHSKKKDIPLLIPTFDSSELTLPPFVEPSQYNVPPIPGPDRSSKS</sequence>
<evidence type="ECO:0000256" key="1">
    <source>
        <dbReference type="SAM" id="MobiDB-lite"/>
    </source>
</evidence>
<gene>
    <name evidence="2" type="ORF">O181_007835</name>
</gene>
<comment type="caution">
    <text evidence="2">The sequence shown here is derived from an EMBL/GenBank/DDBJ whole genome shotgun (WGS) entry which is preliminary data.</text>
</comment>
<dbReference type="Proteomes" id="UP000765509">
    <property type="component" value="Unassembled WGS sequence"/>
</dbReference>
<feature type="region of interest" description="Disordered" evidence="1">
    <location>
        <begin position="86"/>
        <end position="105"/>
    </location>
</feature>
<keyword evidence="3" id="KW-1185">Reference proteome</keyword>